<dbReference type="AlphaFoldDB" id="A0A2N5TJ34"/>
<reference evidence="2 3" key="1">
    <citation type="submission" date="2017-11" db="EMBL/GenBank/DDBJ databases">
        <title>De novo assembly and phasing of dikaryotic genomes from two isolates of Puccinia coronata f. sp. avenae, the causal agent of oat crown rust.</title>
        <authorList>
            <person name="Miller M.E."/>
            <person name="Zhang Y."/>
            <person name="Omidvar V."/>
            <person name="Sperschneider J."/>
            <person name="Schwessinger B."/>
            <person name="Raley C."/>
            <person name="Palmer J.M."/>
            <person name="Garnica D."/>
            <person name="Upadhyaya N."/>
            <person name="Rathjen J."/>
            <person name="Taylor J.M."/>
            <person name="Park R.F."/>
            <person name="Dodds P.N."/>
            <person name="Hirsch C.D."/>
            <person name="Kianian S.F."/>
            <person name="Figueroa M."/>
        </authorList>
    </citation>
    <scope>NUCLEOTIDE SEQUENCE [LARGE SCALE GENOMIC DNA]</scope>
    <source>
        <strain evidence="2">12SD80</strain>
    </source>
</reference>
<dbReference type="InterPro" id="IPR040521">
    <property type="entry name" value="KDZ"/>
</dbReference>
<evidence type="ECO:0000313" key="2">
    <source>
        <dbReference type="EMBL" id="PLW25506.1"/>
    </source>
</evidence>
<dbReference type="EMBL" id="PGCI01000532">
    <property type="protein sequence ID" value="PLW25506.1"/>
    <property type="molecule type" value="Genomic_DNA"/>
</dbReference>
<protein>
    <recommendedName>
        <fullName evidence="4">CxC1-like cysteine cluster associated with KDZ transposases domain-containing protein</fullName>
    </recommendedName>
</protein>
<name>A0A2N5TJ34_9BASI</name>
<dbReference type="PANTHER" id="PTHR33096">
    <property type="entry name" value="CXC2 DOMAIN-CONTAINING PROTEIN"/>
    <property type="match status" value="1"/>
</dbReference>
<proteinExistence type="predicted"/>
<organism evidence="2 3">
    <name type="scientific">Puccinia coronata f. sp. avenae</name>
    <dbReference type="NCBI Taxonomy" id="200324"/>
    <lineage>
        <taxon>Eukaryota</taxon>
        <taxon>Fungi</taxon>
        <taxon>Dikarya</taxon>
        <taxon>Basidiomycota</taxon>
        <taxon>Pucciniomycotina</taxon>
        <taxon>Pucciniomycetes</taxon>
        <taxon>Pucciniales</taxon>
        <taxon>Pucciniaceae</taxon>
        <taxon>Puccinia</taxon>
    </lineage>
</organism>
<evidence type="ECO:0000313" key="3">
    <source>
        <dbReference type="Proteomes" id="UP000235392"/>
    </source>
</evidence>
<feature type="region of interest" description="Disordered" evidence="1">
    <location>
        <begin position="415"/>
        <end position="437"/>
    </location>
</feature>
<dbReference type="Pfam" id="PF18758">
    <property type="entry name" value="KDZ"/>
    <property type="match status" value="1"/>
</dbReference>
<sequence>MLVLFQRNLLEEHWGRLKFGTSVFHAYAHNWLCQLDYNPRFNIGWGLSDGEGLERLWSDLSPLISPLRYATRNHRLASIAHQLAHHNQKGIRKLPIWLSKKFKLALSRHQEASDTLSGLAQKRNCHLSPAVNYHPSFFQEQWEEQRLFQKQHTEAKEERRQKLVAIYKQEAALFMDRLQGPEKFLATEEDLHELLDSIIDHLNLLRRKAEEIEREEGMAGVANDHRFWNDSLYYHSKAPWATDPEVRAGITACLTIRRVQEEFQLLAQELCRAMGWGVTYYKKLTEVMAYISGRILRLDEDLEAPNNHIDTLGFGRFPRKHKYKVVLRELHRRLTEHGAMMDEWHEKISWLWDRCQPQGNQAYQLEWDEMMGNIRRGNPVEPAVFDGVDEVQEETVLEVDLDDGEDAEAGLIAEMETHHIDERSEGRADDTDNPKDN</sequence>
<gene>
    <name evidence="2" type="ORF">PCASD_25233</name>
</gene>
<evidence type="ECO:0000256" key="1">
    <source>
        <dbReference type="SAM" id="MobiDB-lite"/>
    </source>
</evidence>
<dbReference type="PANTHER" id="PTHR33096:SF1">
    <property type="entry name" value="CXC1-LIKE CYSTEINE CLUSTER ASSOCIATED WITH KDZ TRANSPOSASES DOMAIN-CONTAINING PROTEIN"/>
    <property type="match status" value="1"/>
</dbReference>
<evidence type="ECO:0008006" key="4">
    <source>
        <dbReference type="Google" id="ProtNLM"/>
    </source>
</evidence>
<accession>A0A2N5TJ34</accession>
<dbReference type="Proteomes" id="UP000235392">
    <property type="component" value="Unassembled WGS sequence"/>
</dbReference>
<comment type="caution">
    <text evidence="2">The sequence shown here is derived from an EMBL/GenBank/DDBJ whole genome shotgun (WGS) entry which is preliminary data.</text>
</comment>